<dbReference type="GO" id="GO:0003700">
    <property type="term" value="F:DNA-binding transcription factor activity"/>
    <property type="evidence" value="ECO:0007669"/>
    <property type="project" value="InterPro"/>
</dbReference>
<dbReference type="CDD" id="cd05013">
    <property type="entry name" value="SIS_RpiR"/>
    <property type="match status" value="1"/>
</dbReference>
<accession>A0A4R3YAZ9</accession>
<evidence type="ECO:0000256" key="3">
    <source>
        <dbReference type="ARBA" id="ARBA00023163"/>
    </source>
</evidence>
<dbReference type="RefSeq" id="WP_132966143.1">
    <property type="nucleotide sequence ID" value="NZ_LEKL01000081.1"/>
</dbReference>
<dbReference type="InterPro" id="IPR036388">
    <property type="entry name" value="WH-like_DNA-bd_sf"/>
</dbReference>
<dbReference type="InterPro" id="IPR035472">
    <property type="entry name" value="RpiR-like_SIS"/>
</dbReference>
<dbReference type="PROSITE" id="PS51071">
    <property type="entry name" value="HTH_RPIR"/>
    <property type="match status" value="1"/>
</dbReference>
<dbReference type="SUPFAM" id="SSF46689">
    <property type="entry name" value="Homeodomain-like"/>
    <property type="match status" value="1"/>
</dbReference>
<organism evidence="6 7">
    <name type="scientific">Testudinibacter aquarius</name>
    <dbReference type="NCBI Taxonomy" id="1524974"/>
    <lineage>
        <taxon>Bacteria</taxon>
        <taxon>Pseudomonadati</taxon>
        <taxon>Pseudomonadota</taxon>
        <taxon>Gammaproteobacteria</taxon>
        <taxon>Pasteurellales</taxon>
        <taxon>Pasteurellaceae</taxon>
        <taxon>Testudinibacter</taxon>
    </lineage>
</organism>
<evidence type="ECO:0000313" key="6">
    <source>
        <dbReference type="EMBL" id="TCV87894.1"/>
    </source>
</evidence>
<dbReference type="InterPro" id="IPR009057">
    <property type="entry name" value="Homeodomain-like_sf"/>
</dbReference>
<evidence type="ECO:0000259" key="5">
    <source>
        <dbReference type="PROSITE" id="PS51464"/>
    </source>
</evidence>
<feature type="domain" description="HTH rpiR-type" evidence="4">
    <location>
        <begin position="1"/>
        <end position="74"/>
    </location>
</feature>
<dbReference type="GO" id="GO:0003677">
    <property type="term" value="F:DNA binding"/>
    <property type="evidence" value="ECO:0007669"/>
    <property type="project" value="UniProtKB-KW"/>
</dbReference>
<evidence type="ECO:0000256" key="2">
    <source>
        <dbReference type="ARBA" id="ARBA00023125"/>
    </source>
</evidence>
<dbReference type="Pfam" id="PF01418">
    <property type="entry name" value="HTH_6"/>
    <property type="match status" value="1"/>
</dbReference>
<keyword evidence="2" id="KW-0238">DNA-binding</keyword>
<evidence type="ECO:0000256" key="1">
    <source>
        <dbReference type="ARBA" id="ARBA00023015"/>
    </source>
</evidence>
<name>A0A4R3YAZ9_9PAST</name>
<dbReference type="InterPro" id="IPR047640">
    <property type="entry name" value="RpiR-like"/>
</dbReference>
<dbReference type="Gene3D" id="3.40.50.10490">
    <property type="entry name" value="Glucose-6-phosphate isomerase like protein, domain 1"/>
    <property type="match status" value="1"/>
</dbReference>
<dbReference type="GO" id="GO:0097367">
    <property type="term" value="F:carbohydrate derivative binding"/>
    <property type="evidence" value="ECO:0007669"/>
    <property type="project" value="InterPro"/>
</dbReference>
<dbReference type="GO" id="GO:1901135">
    <property type="term" value="P:carbohydrate derivative metabolic process"/>
    <property type="evidence" value="ECO:0007669"/>
    <property type="project" value="InterPro"/>
</dbReference>
<dbReference type="Proteomes" id="UP000294619">
    <property type="component" value="Unassembled WGS sequence"/>
</dbReference>
<sequence>MIEKLANGKNLTKIEYQVLEYIVKNIDNIMHMGVREIAKRNYTSTSVIMRLTKKLGYTGFIDMHYKLLPLIKTPNFDYTNTDFQELFSSSNIFQLNSHELITRLAEKISTINNKLIFIYATGFSGIIAEYIYKKILVLGKKAIISSGSDSAGIFENNLNDIGLFIALSKSGETTNVVNKARTAKENNIYVASFTNELPNSLADISDLNYKIEDCGKSDTLNILPNPFFPNALMLFEAISYEYNKLIFKNTPH</sequence>
<dbReference type="InterPro" id="IPR046348">
    <property type="entry name" value="SIS_dom_sf"/>
</dbReference>
<dbReference type="PROSITE" id="PS51464">
    <property type="entry name" value="SIS"/>
    <property type="match status" value="1"/>
</dbReference>
<dbReference type="Gene3D" id="1.10.10.10">
    <property type="entry name" value="Winged helix-like DNA-binding domain superfamily/Winged helix DNA-binding domain"/>
    <property type="match status" value="1"/>
</dbReference>
<protein>
    <submittedName>
        <fullName evidence="6">RpiR family transcriptional regulator</fullName>
    </submittedName>
</protein>
<keyword evidence="1" id="KW-0805">Transcription regulation</keyword>
<dbReference type="InterPro" id="IPR000281">
    <property type="entry name" value="HTH_RpiR"/>
</dbReference>
<reference evidence="6 7" key="1">
    <citation type="submission" date="2019-03" db="EMBL/GenBank/DDBJ databases">
        <title>Genomic Encyclopedia of Type Strains, Phase IV (KMG-IV): sequencing the most valuable type-strain genomes for metagenomic binning, comparative biology and taxonomic classification.</title>
        <authorList>
            <person name="Goeker M."/>
        </authorList>
    </citation>
    <scope>NUCLEOTIDE SEQUENCE [LARGE SCALE GENOMIC DNA]</scope>
    <source>
        <strain evidence="6 7">DSM 28140</strain>
    </source>
</reference>
<dbReference type="Pfam" id="PF01380">
    <property type="entry name" value="SIS"/>
    <property type="match status" value="1"/>
</dbReference>
<evidence type="ECO:0000313" key="7">
    <source>
        <dbReference type="Proteomes" id="UP000294619"/>
    </source>
</evidence>
<feature type="domain" description="SIS" evidence="5">
    <location>
        <begin position="104"/>
        <end position="248"/>
    </location>
</feature>
<dbReference type="EMBL" id="SMCP01000004">
    <property type="protein sequence ID" value="TCV87894.1"/>
    <property type="molecule type" value="Genomic_DNA"/>
</dbReference>
<proteinExistence type="predicted"/>
<keyword evidence="3" id="KW-0804">Transcription</keyword>
<comment type="caution">
    <text evidence="6">The sequence shown here is derived from an EMBL/GenBank/DDBJ whole genome shotgun (WGS) entry which is preliminary data.</text>
</comment>
<dbReference type="PANTHER" id="PTHR30514">
    <property type="entry name" value="GLUCOKINASE"/>
    <property type="match status" value="1"/>
</dbReference>
<evidence type="ECO:0000259" key="4">
    <source>
        <dbReference type="PROSITE" id="PS51071"/>
    </source>
</evidence>
<dbReference type="SUPFAM" id="SSF53697">
    <property type="entry name" value="SIS domain"/>
    <property type="match status" value="1"/>
</dbReference>
<gene>
    <name evidence="6" type="ORF">EDC16_10482</name>
</gene>
<dbReference type="InterPro" id="IPR001347">
    <property type="entry name" value="SIS_dom"/>
</dbReference>
<dbReference type="PANTHER" id="PTHR30514:SF21">
    <property type="entry name" value="RPIR-FAMILY TRANSCRIPTIONAL REGULATOR"/>
    <property type="match status" value="1"/>
</dbReference>
<dbReference type="AlphaFoldDB" id="A0A4R3YAZ9"/>